<keyword evidence="3" id="KW-1185">Reference proteome</keyword>
<feature type="region of interest" description="Disordered" evidence="1">
    <location>
        <begin position="1"/>
        <end position="102"/>
    </location>
</feature>
<dbReference type="eggNOG" id="ENOG502SGTJ">
    <property type="taxonomic scope" value="Eukaryota"/>
</dbReference>
<dbReference type="OrthoDB" id="5348404at2759"/>
<gene>
    <name evidence="2" type="ORF">LELG_04094</name>
</gene>
<feature type="compositionally biased region" description="Acidic residues" evidence="1">
    <location>
        <begin position="76"/>
        <end position="90"/>
    </location>
</feature>
<dbReference type="Proteomes" id="UP000001996">
    <property type="component" value="Unassembled WGS sequence"/>
</dbReference>
<feature type="compositionally biased region" description="Basic residues" evidence="1">
    <location>
        <begin position="377"/>
        <end position="393"/>
    </location>
</feature>
<dbReference type="InParanoid" id="A5E3A7"/>
<feature type="compositionally biased region" description="Basic and acidic residues" evidence="1">
    <location>
        <begin position="91"/>
        <end position="102"/>
    </location>
</feature>
<evidence type="ECO:0000256" key="1">
    <source>
        <dbReference type="SAM" id="MobiDB-lite"/>
    </source>
</evidence>
<dbReference type="KEGG" id="lel:PVL30_004917"/>
<sequence>MSDVELDRDIDRDEPQPYYQYGKPASPREPPPERRPDMIGLDLPSRRPVRREADDDAMDRDGDENGNGNGNGKENEEGDGIENENGNGDDNEAKNGGRTKQDDEVQDVVYEVTEKPLFHVTRALFIGNLRKPLNAGDFQRYLRSLAESNKDIKFNIDRAWLNRLRTHAIVLVSNEEGAEFLRSQLSGSIYPGEEEDLRLKEEFENRETERFEHEKRIYDDLSEEEKEKASAPVEPREFFTDRLPLYVEYIPVKAIGQWTFEEDKGPRDGIWKLEFTTRNEEIVASHLLLNGDYIPQYRPPSYRGGRGRGRDNYGPPRYRGGHDRYVPGRSERGPYSRERRGGNGNYSRGGHYGGHTDSYVPGRSRDARPQTDSYVPSRHRDRSRSRSRSPSRF</sequence>
<dbReference type="EMBL" id="CH981528">
    <property type="protein sequence ID" value="EDK45915.1"/>
    <property type="molecule type" value="Genomic_DNA"/>
</dbReference>
<reference evidence="2 3" key="1">
    <citation type="journal article" date="2009" name="Nature">
        <title>Evolution of pathogenicity and sexual reproduction in eight Candida genomes.</title>
        <authorList>
            <person name="Butler G."/>
            <person name="Rasmussen M.D."/>
            <person name="Lin M.F."/>
            <person name="Santos M.A."/>
            <person name="Sakthikumar S."/>
            <person name="Munro C.A."/>
            <person name="Rheinbay E."/>
            <person name="Grabherr M."/>
            <person name="Forche A."/>
            <person name="Reedy J.L."/>
            <person name="Agrafioti I."/>
            <person name="Arnaud M.B."/>
            <person name="Bates S."/>
            <person name="Brown A.J."/>
            <person name="Brunke S."/>
            <person name="Costanzo M.C."/>
            <person name="Fitzpatrick D.A."/>
            <person name="de Groot P.W."/>
            <person name="Harris D."/>
            <person name="Hoyer L.L."/>
            <person name="Hube B."/>
            <person name="Klis F.M."/>
            <person name="Kodira C."/>
            <person name="Lennard N."/>
            <person name="Logue M.E."/>
            <person name="Martin R."/>
            <person name="Neiman A.M."/>
            <person name="Nikolaou E."/>
            <person name="Quail M.A."/>
            <person name="Quinn J."/>
            <person name="Santos M.C."/>
            <person name="Schmitzberger F.F."/>
            <person name="Sherlock G."/>
            <person name="Shah P."/>
            <person name="Silverstein K.A."/>
            <person name="Skrzypek M.S."/>
            <person name="Soll D."/>
            <person name="Staggs R."/>
            <person name="Stansfield I."/>
            <person name="Stumpf M.P."/>
            <person name="Sudbery P.E."/>
            <person name="Srikantha T."/>
            <person name="Zeng Q."/>
            <person name="Berman J."/>
            <person name="Berriman M."/>
            <person name="Heitman J."/>
            <person name="Gow N.A."/>
            <person name="Lorenz M.C."/>
            <person name="Birren B.W."/>
            <person name="Kellis M."/>
            <person name="Cuomo C.A."/>
        </authorList>
    </citation>
    <scope>NUCLEOTIDE SEQUENCE [LARGE SCALE GENOMIC DNA]</scope>
    <source>
        <strain evidence="3">ATCC 11503 / BCRC 21390 / CBS 2605 / JCM 1781 / NBRC 1676 / NRRL YB-4239</strain>
    </source>
</reference>
<evidence type="ECO:0000313" key="3">
    <source>
        <dbReference type="Proteomes" id="UP000001996"/>
    </source>
</evidence>
<proteinExistence type="predicted"/>
<evidence type="ECO:0000313" key="2">
    <source>
        <dbReference type="EMBL" id="EDK45915.1"/>
    </source>
</evidence>
<feature type="compositionally biased region" description="Basic and acidic residues" evidence="1">
    <location>
        <begin position="1"/>
        <end position="15"/>
    </location>
</feature>
<protein>
    <recommendedName>
        <fullName evidence="4">RRM domain-containing protein</fullName>
    </recommendedName>
</protein>
<feature type="compositionally biased region" description="Acidic residues" evidence="1">
    <location>
        <begin position="54"/>
        <end position="64"/>
    </location>
</feature>
<organism evidence="2 3">
    <name type="scientific">Lodderomyces elongisporus (strain ATCC 11503 / CBS 2605 / JCM 1781 / NBRC 1676 / NRRL YB-4239)</name>
    <name type="common">Yeast</name>
    <name type="synonym">Saccharomyces elongisporus</name>
    <dbReference type="NCBI Taxonomy" id="379508"/>
    <lineage>
        <taxon>Eukaryota</taxon>
        <taxon>Fungi</taxon>
        <taxon>Dikarya</taxon>
        <taxon>Ascomycota</taxon>
        <taxon>Saccharomycotina</taxon>
        <taxon>Pichiomycetes</taxon>
        <taxon>Debaryomycetaceae</taxon>
        <taxon>Candida/Lodderomyces clade</taxon>
        <taxon>Lodderomyces</taxon>
    </lineage>
</organism>
<dbReference type="STRING" id="379508.A5E3A7"/>
<dbReference type="AlphaFoldDB" id="A5E3A7"/>
<feature type="compositionally biased region" description="Basic and acidic residues" evidence="1">
    <location>
        <begin position="320"/>
        <end position="341"/>
    </location>
</feature>
<accession>A5E3A7</accession>
<dbReference type="GeneID" id="5232079"/>
<dbReference type="HOGENOM" id="CLU_073623_0_0_1"/>
<feature type="region of interest" description="Disordered" evidence="1">
    <location>
        <begin position="294"/>
        <end position="393"/>
    </location>
</feature>
<evidence type="ECO:0008006" key="4">
    <source>
        <dbReference type="Google" id="ProtNLM"/>
    </source>
</evidence>
<dbReference type="OMA" id="PYPQYQR"/>
<dbReference type="VEuPathDB" id="FungiDB:LELG_04094"/>
<name>A5E3A7_LODEL</name>